<dbReference type="OrthoDB" id="5600085at2759"/>
<dbReference type="InterPro" id="IPR036395">
    <property type="entry name" value="Cu_fist_DNA-bd_dom_sf"/>
</dbReference>
<feature type="compositionally biased region" description="Basic and acidic residues" evidence="8">
    <location>
        <begin position="69"/>
        <end position="83"/>
    </location>
</feature>
<organism evidence="10">
    <name type="scientific">Absidia glauca</name>
    <name type="common">Pin mould</name>
    <dbReference type="NCBI Taxonomy" id="4829"/>
    <lineage>
        <taxon>Eukaryota</taxon>
        <taxon>Fungi</taxon>
        <taxon>Fungi incertae sedis</taxon>
        <taxon>Mucoromycota</taxon>
        <taxon>Mucoromycotina</taxon>
        <taxon>Mucoromycetes</taxon>
        <taxon>Mucorales</taxon>
        <taxon>Cunninghamellaceae</taxon>
        <taxon>Absidia</taxon>
    </lineage>
</organism>
<dbReference type="GO" id="GO:0000978">
    <property type="term" value="F:RNA polymerase II cis-regulatory region sequence-specific DNA binding"/>
    <property type="evidence" value="ECO:0007669"/>
    <property type="project" value="TreeGrafter"/>
</dbReference>
<evidence type="ECO:0000259" key="9">
    <source>
        <dbReference type="PROSITE" id="PS50073"/>
    </source>
</evidence>
<reference evidence="10" key="1">
    <citation type="submission" date="2016-04" db="EMBL/GenBank/DDBJ databases">
        <authorList>
            <person name="Evans L.H."/>
            <person name="Alamgir A."/>
            <person name="Owens N."/>
            <person name="Weber N.D."/>
            <person name="Virtaneva K."/>
            <person name="Barbian K."/>
            <person name="Babar A."/>
            <person name="Rosenke K."/>
        </authorList>
    </citation>
    <scope>NUCLEOTIDE SEQUENCE [LARGE SCALE GENOMIC DNA]</scope>
    <source>
        <strain evidence="10">CBS 101.48</strain>
    </source>
</reference>
<sequence length="471" mass="50598">MVYITDEEGTVRKFACLTCIKGHRSSGCQHAERELMEIRKKGRPVSQCAHCRNLRKTKQVHIKCLCHKKSDGKKSQQHDEKTNSRSSMKSFHSSLLVLSSLTSSSAPSPPRTTTATTTTATTATTTTINTIGSPTSIVTPTTTLSPSPQSASPVSAPAAPENHQPADPMQRDPKVQNLLSKPCARCDRSPSYCICTYESRSNQADYGYLSSSSSDGTLTPPITSTSISSPLASFELHHDGASTSMSTSSLSSSSSTTSQSLRLVIPSNASLADGSDPASYQHHQCLYAHMESSPSPSYESLHSSATSSRHGSPFATPTPTTASTATPTTAKTPMTGTPFSPKLPHPPLHHTLQHTTLSSPAGLQSIIPIHDPSDDLDSDTPVYKSEEQTIDQSAVLGELTNRTSEELMNQIYNEFSAETYHLSHPPVDFDTDEMDYHQEVPSSSTSRRSSYQCQPTPTSYSSPLATSPSAS</sequence>
<dbReference type="Pfam" id="PF00649">
    <property type="entry name" value="Copper-fist"/>
    <property type="match status" value="1"/>
</dbReference>
<feature type="region of interest" description="Disordered" evidence="8">
    <location>
        <begin position="291"/>
        <end position="353"/>
    </location>
</feature>
<evidence type="ECO:0000313" key="10">
    <source>
        <dbReference type="EMBL" id="SAM05629.1"/>
    </source>
</evidence>
<dbReference type="PANTHER" id="PTHR28088:SF5">
    <property type="entry name" value="TRANSCRIPTIONAL ACTIVATOR HAA1-RELATED"/>
    <property type="match status" value="1"/>
</dbReference>
<feature type="region of interest" description="Disordered" evidence="8">
    <location>
        <begin position="423"/>
        <end position="471"/>
    </location>
</feature>
<feature type="domain" description="Copper-fist" evidence="9">
    <location>
        <begin position="13"/>
        <end position="45"/>
    </location>
</feature>
<feature type="compositionally biased region" description="Low complexity" evidence="8">
    <location>
        <begin position="242"/>
        <end position="259"/>
    </location>
</feature>
<dbReference type="STRING" id="4829.A0A163MJQ1"/>
<evidence type="ECO:0000256" key="6">
    <source>
        <dbReference type="ARBA" id="ARBA00023163"/>
    </source>
</evidence>
<evidence type="ECO:0000256" key="1">
    <source>
        <dbReference type="ARBA" id="ARBA00004123"/>
    </source>
</evidence>
<dbReference type="FunFam" id="3.90.430.10:FF:000001">
    <property type="entry name" value="Copper fist DNA-binding protein"/>
    <property type="match status" value="1"/>
</dbReference>
<feature type="compositionally biased region" description="Low complexity" evidence="8">
    <location>
        <begin position="313"/>
        <end position="340"/>
    </location>
</feature>
<accession>A0A163MJQ1</accession>
<dbReference type="GO" id="GO:0045944">
    <property type="term" value="P:positive regulation of transcription by RNA polymerase II"/>
    <property type="evidence" value="ECO:0007669"/>
    <property type="project" value="TreeGrafter"/>
</dbReference>
<protein>
    <recommendedName>
        <fullName evidence="9">Copper-fist domain-containing protein</fullName>
    </recommendedName>
</protein>
<name>A0A163MJQ1_ABSGL</name>
<keyword evidence="4" id="KW-0186">Copper</keyword>
<feature type="compositionally biased region" description="Low complexity" evidence="8">
    <location>
        <begin position="93"/>
        <end position="160"/>
    </location>
</feature>
<dbReference type="EMBL" id="LT554468">
    <property type="protein sequence ID" value="SAM05629.1"/>
    <property type="molecule type" value="Genomic_DNA"/>
</dbReference>
<dbReference type="InterPro" id="IPR001083">
    <property type="entry name" value="Cu_fist_DNA-bd_dom"/>
</dbReference>
<keyword evidence="7" id="KW-0539">Nucleus</keyword>
<evidence type="ECO:0000256" key="3">
    <source>
        <dbReference type="ARBA" id="ARBA00022833"/>
    </source>
</evidence>
<keyword evidence="5" id="KW-0805">Transcription regulation</keyword>
<dbReference type="SMART" id="SM00412">
    <property type="entry name" value="Cu_FIST"/>
    <property type="match status" value="1"/>
</dbReference>
<keyword evidence="3" id="KW-0862">Zinc</keyword>
<keyword evidence="6" id="KW-0804">Transcription</keyword>
<evidence type="ECO:0000256" key="5">
    <source>
        <dbReference type="ARBA" id="ARBA00023015"/>
    </source>
</evidence>
<dbReference type="GO" id="GO:0006878">
    <property type="term" value="P:intracellular copper ion homeostasis"/>
    <property type="evidence" value="ECO:0007669"/>
    <property type="project" value="TreeGrafter"/>
</dbReference>
<evidence type="ECO:0000256" key="2">
    <source>
        <dbReference type="ARBA" id="ARBA00022723"/>
    </source>
</evidence>
<dbReference type="SUPFAM" id="SSF57879">
    <property type="entry name" value="Zinc domain conserved in yeast copper-regulated transcription factors"/>
    <property type="match status" value="1"/>
</dbReference>
<dbReference type="GO" id="GO:0000981">
    <property type="term" value="F:DNA-binding transcription factor activity, RNA polymerase II-specific"/>
    <property type="evidence" value="ECO:0007669"/>
    <property type="project" value="TreeGrafter"/>
</dbReference>
<dbReference type="GO" id="GO:0006879">
    <property type="term" value="P:intracellular iron ion homeostasis"/>
    <property type="evidence" value="ECO:0007669"/>
    <property type="project" value="TreeGrafter"/>
</dbReference>
<feature type="region of interest" description="Disordered" evidence="8">
    <location>
        <begin position="69"/>
        <end position="173"/>
    </location>
</feature>
<evidence type="ECO:0000256" key="8">
    <source>
        <dbReference type="SAM" id="MobiDB-lite"/>
    </source>
</evidence>
<dbReference type="Proteomes" id="UP000078561">
    <property type="component" value="Unassembled WGS sequence"/>
</dbReference>
<dbReference type="GO" id="GO:0005507">
    <property type="term" value="F:copper ion binding"/>
    <property type="evidence" value="ECO:0007669"/>
    <property type="project" value="InterPro"/>
</dbReference>
<dbReference type="Gene3D" id="3.90.430.10">
    <property type="entry name" value="Copper fist DNA-binding domain"/>
    <property type="match status" value="1"/>
</dbReference>
<dbReference type="PRINTS" id="PR00617">
    <property type="entry name" value="COPPERFIST"/>
</dbReference>
<dbReference type="GO" id="GO:0005634">
    <property type="term" value="C:nucleus"/>
    <property type="evidence" value="ECO:0007669"/>
    <property type="project" value="UniProtKB-SubCell"/>
</dbReference>
<feature type="compositionally biased region" description="Low complexity" evidence="8">
    <location>
        <begin position="291"/>
        <end position="304"/>
    </location>
</feature>
<dbReference type="PANTHER" id="PTHR28088">
    <property type="entry name" value="TRANSCRIPTIONAL ACTIVATOR HAA1-RELATED"/>
    <property type="match status" value="1"/>
</dbReference>
<evidence type="ECO:0000256" key="4">
    <source>
        <dbReference type="ARBA" id="ARBA00023008"/>
    </source>
</evidence>
<dbReference type="InterPro" id="IPR051763">
    <property type="entry name" value="Copper_Homeo_Regul"/>
</dbReference>
<dbReference type="AlphaFoldDB" id="A0A163MJQ1"/>
<feature type="compositionally biased region" description="Polar residues" evidence="8">
    <location>
        <begin position="451"/>
        <end position="471"/>
    </location>
</feature>
<keyword evidence="11" id="KW-1185">Reference proteome</keyword>
<gene>
    <name evidence="10" type="primary">ABSGL_11504.1 scaffold 12295</name>
</gene>
<dbReference type="PROSITE" id="PS50073">
    <property type="entry name" value="COPPER_FIST_2"/>
    <property type="match status" value="1"/>
</dbReference>
<dbReference type="SMART" id="SM01090">
    <property type="entry name" value="Copper-fist"/>
    <property type="match status" value="1"/>
</dbReference>
<proteinExistence type="predicted"/>
<evidence type="ECO:0000313" key="11">
    <source>
        <dbReference type="Proteomes" id="UP000078561"/>
    </source>
</evidence>
<evidence type="ECO:0000256" key="7">
    <source>
        <dbReference type="ARBA" id="ARBA00023242"/>
    </source>
</evidence>
<dbReference type="InParanoid" id="A0A163MJQ1"/>
<feature type="region of interest" description="Disordered" evidence="8">
    <location>
        <begin position="240"/>
        <end position="259"/>
    </location>
</feature>
<comment type="subcellular location">
    <subcellularLocation>
        <location evidence="1">Nucleus</location>
    </subcellularLocation>
</comment>
<keyword evidence="2" id="KW-0479">Metal-binding</keyword>